<dbReference type="Gene3D" id="2.40.50.140">
    <property type="entry name" value="Nucleic acid-binding proteins"/>
    <property type="match status" value="1"/>
</dbReference>
<dbReference type="SUPFAM" id="SSF50249">
    <property type="entry name" value="Nucleic acid-binding proteins"/>
    <property type="match status" value="1"/>
</dbReference>
<dbReference type="AlphaFoldDB" id="A0A0D2PBV4"/>
<accession>A0A0D2PBV4</accession>
<dbReference type="STRING" id="945553.A0A0D2PBV4"/>
<sequence>MYRVFLGAPTISEIGADPASYAWQTFSSNALSSKSLHVPQPTQPVALPLATLEAASHRISLIYKDIVFEEDEDALSLLHDGSANEAEASVFRGTTVISWPPSNDMSRRDQDDTRGSIVAPSFLLDASSSSSKKNAGAGSAPLFSETQPVETQSFGNYSDASSIGRFPTFHFNMHTLSSLSQLTADKVKGSMKINVLLAVLEVEGPDTLRLKKGADRGQEVSILKLILGDEGGNVTRLTAWRETADNWGGNGTGVATKRGDVVHIENVTPAVSPTASLILTASPYLKSGLVICYRTMPYTHEDARLRPDLRLGISEACVRRVSATVAWFEHMAGLAT</sequence>
<name>A0A0D2PBV4_HYPSF</name>
<dbReference type="EMBL" id="KN817521">
    <property type="protein sequence ID" value="KJA28344.1"/>
    <property type="molecule type" value="Genomic_DNA"/>
</dbReference>
<dbReference type="OrthoDB" id="2570580at2759"/>
<protein>
    <submittedName>
        <fullName evidence="1">Uncharacterized protein</fullName>
    </submittedName>
</protein>
<organism evidence="1 2">
    <name type="scientific">Hypholoma sublateritium (strain FD-334 SS-4)</name>
    <dbReference type="NCBI Taxonomy" id="945553"/>
    <lineage>
        <taxon>Eukaryota</taxon>
        <taxon>Fungi</taxon>
        <taxon>Dikarya</taxon>
        <taxon>Basidiomycota</taxon>
        <taxon>Agaricomycotina</taxon>
        <taxon>Agaricomycetes</taxon>
        <taxon>Agaricomycetidae</taxon>
        <taxon>Agaricales</taxon>
        <taxon>Agaricineae</taxon>
        <taxon>Strophariaceae</taxon>
        <taxon>Hypholoma</taxon>
    </lineage>
</organism>
<dbReference type="InterPro" id="IPR012340">
    <property type="entry name" value="NA-bd_OB-fold"/>
</dbReference>
<dbReference type="Proteomes" id="UP000054270">
    <property type="component" value="Unassembled WGS sequence"/>
</dbReference>
<evidence type="ECO:0000313" key="1">
    <source>
        <dbReference type="EMBL" id="KJA28344.1"/>
    </source>
</evidence>
<reference evidence="2" key="1">
    <citation type="submission" date="2014-04" db="EMBL/GenBank/DDBJ databases">
        <title>Evolutionary Origins and Diversification of the Mycorrhizal Mutualists.</title>
        <authorList>
            <consortium name="DOE Joint Genome Institute"/>
            <consortium name="Mycorrhizal Genomics Consortium"/>
            <person name="Kohler A."/>
            <person name="Kuo A."/>
            <person name="Nagy L.G."/>
            <person name="Floudas D."/>
            <person name="Copeland A."/>
            <person name="Barry K.W."/>
            <person name="Cichocki N."/>
            <person name="Veneault-Fourrey C."/>
            <person name="LaButti K."/>
            <person name="Lindquist E.A."/>
            <person name="Lipzen A."/>
            <person name="Lundell T."/>
            <person name="Morin E."/>
            <person name="Murat C."/>
            <person name="Riley R."/>
            <person name="Ohm R."/>
            <person name="Sun H."/>
            <person name="Tunlid A."/>
            <person name="Henrissat B."/>
            <person name="Grigoriev I.V."/>
            <person name="Hibbett D.S."/>
            <person name="Martin F."/>
        </authorList>
    </citation>
    <scope>NUCLEOTIDE SEQUENCE [LARGE SCALE GENOMIC DNA]</scope>
    <source>
        <strain evidence="2">FD-334 SS-4</strain>
    </source>
</reference>
<dbReference type="OMA" id="CYRTMPY"/>
<gene>
    <name evidence="1" type="ORF">HYPSUDRAFT_696402</name>
</gene>
<keyword evidence="2" id="KW-1185">Reference proteome</keyword>
<evidence type="ECO:0000313" key="2">
    <source>
        <dbReference type="Proteomes" id="UP000054270"/>
    </source>
</evidence>
<proteinExistence type="predicted"/>